<sequence>METLTIFIVEDDIMYSNIIEFHLSLNPDYQIQKFQTAEALLDKLHLKPSVITIDYSLPDMKGNQLLKKIKNIDSSIPVIVISGQEDISTAVALLKEGAYDYIVKNDDTKDHLWNTLRNLKEHLQLRKEVDVLRKEVYQKYTFENSIKGNSPALQKIFNLIDKASKTNINVSISGETGTGKELVAKAIHYNSERKNKAFVPVNMTAIPKELMESELFGYEKGAFTGALNRRIGKFEEADQGTIFLDEIGEMDLSMQSKLLRVIQEKEVTRLGGNNTVKIDVRIVVATHKNLADEVKKGNFREDLYYRLLGLPIPLPPLRERGNDIILLANYFLESFCKENKMIKLSFTTEAKEKLLKYPYPGNIRELKAITDLAAVMATSESVEEENINFSSLNSFSDFMIEETTLNEYTKRIIKHFLNKYDNNVLKVAAKLDIGKSTIYKMIKDHEIDI</sequence>
<evidence type="ECO:0000259" key="7">
    <source>
        <dbReference type="PROSITE" id="PS50110"/>
    </source>
</evidence>
<evidence type="ECO:0000259" key="6">
    <source>
        <dbReference type="PROSITE" id="PS50045"/>
    </source>
</evidence>
<evidence type="ECO:0000256" key="2">
    <source>
        <dbReference type="ARBA" id="ARBA00022840"/>
    </source>
</evidence>
<dbReference type="Pfam" id="PF25601">
    <property type="entry name" value="AAA_lid_14"/>
    <property type="match status" value="1"/>
</dbReference>
<dbReference type="Gene3D" id="1.10.10.60">
    <property type="entry name" value="Homeodomain-like"/>
    <property type="match status" value="1"/>
</dbReference>
<feature type="modified residue" description="4-aspartylphosphate" evidence="5">
    <location>
        <position position="54"/>
    </location>
</feature>
<feature type="domain" description="Response regulatory" evidence="7">
    <location>
        <begin position="5"/>
        <end position="119"/>
    </location>
</feature>
<keyword evidence="3" id="KW-0805">Transcription regulation</keyword>
<feature type="domain" description="Sigma-54 factor interaction" evidence="6">
    <location>
        <begin position="146"/>
        <end position="375"/>
    </location>
</feature>
<dbReference type="GO" id="GO:0005524">
    <property type="term" value="F:ATP binding"/>
    <property type="evidence" value="ECO:0007669"/>
    <property type="project" value="UniProtKB-KW"/>
</dbReference>
<evidence type="ECO:0000256" key="3">
    <source>
        <dbReference type="ARBA" id="ARBA00023015"/>
    </source>
</evidence>
<dbReference type="OrthoDB" id="9782110at2"/>
<gene>
    <name evidence="8" type="primary">atoC</name>
    <name evidence="8" type="ordered locus">CHU_2880</name>
</gene>
<reference evidence="8 9" key="1">
    <citation type="journal article" date="2007" name="Appl. Environ. Microbiol.">
        <title>Genome sequence of the cellulolytic gliding bacterium Cytophaga hutchinsonii.</title>
        <authorList>
            <person name="Xie G."/>
            <person name="Bruce D.C."/>
            <person name="Challacombe J.F."/>
            <person name="Chertkov O."/>
            <person name="Detter J.C."/>
            <person name="Gilna P."/>
            <person name="Han C.S."/>
            <person name="Lucas S."/>
            <person name="Misra M."/>
            <person name="Myers G.L."/>
            <person name="Richardson P."/>
            <person name="Tapia R."/>
            <person name="Thayer N."/>
            <person name="Thompson L.S."/>
            <person name="Brettin T.S."/>
            <person name="Henrissat B."/>
            <person name="Wilson D.B."/>
            <person name="McBride M.J."/>
        </authorList>
    </citation>
    <scope>NUCLEOTIDE SEQUENCE [LARGE SCALE GENOMIC DNA]</scope>
    <source>
        <strain evidence="9">ATCC 33406 / DSM 1761 / CIP 103989 / NBRC 15051 / NCIMB 9469 / D465</strain>
    </source>
</reference>
<dbReference type="RefSeq" id="WP_011586237.1">
    <property type="nucleotide sequence ID" value="NC_008255.1"/>
</dbReference>
<dbReference type="InterPro" id="IPR025944">
    <property type="entry name" value="Sigma_54_int_dom_CS"/>
</dbReference>
<dbReference type="GO" id="GO:0006355">
    <property type="term" value="P:regulation of DNA-templated transcription"/>
    <property type="evidence" value="ECO:0007669"/>
    <property type="project" value="InterPro"/>
</dbReference>
<dbReference type="InterPro" id="IPR058031">
    <property type="entry name" value="AAA_lid_NorR"/>
</dbReference>
<dbReference type="Gene3D" id="3.40.50.2300">
    <property type="match status" value="1"/>
</dbReference>
<dbReference type="PANTHER" id="PTHR32071">
    <property type="entry name" value="TRANSCRIPTIONAL REGULATORY PROTEIN"/>
    <property type="match status" value="1"/>
</dbReference>
<dbReference type="InterPro" id="IPR011006">
    <property type="entry name" value="CheY-like_superfamily"/>
</dbReference>
<dbReference type="SUPFAM" id="SSF52540">
    <property type="entry name" value="P-loop containing nucleoside triphosphate hydrolases"/>
    <property type="match status" value="1"/>
</dbReference>
<dbReference type="Gene3D" id="3.40.50.300">
    <property type="entry name" value="P-loop containing nucleotide triphosphate hydrolases"/>
    <property type="match status" value="1"/>
</dbReference>
<dbReference type="InterPro" id="IPR009057">
    <property type="entry name" value="Homeodomain-like_sf"/>
</dbReference>
<evidence type="ECO:0000256" key="1">
    <source>
        <dbReference type="ARBA" id="ARBA00022741"/>
    </source>
</evidence>
<dbReference type="SUPFAM" id="SSF46689">
    <property type="entry name" value="Homeodomain-like"/>
    <property type="match status" value="1"/>
</dbReference>
<evidence type="ECO:0000313" key="8">
    <source>
        <dbReference type="EMBL" id="ABG60127.1"/>
    </source>
</evidence>
<evidence type="ECO:0000256" key="4">
    <source>
        <dbReference type="ARBA" id="ARBA00023163"/>
    </source>
</evidence>
<dbReference type="InterPro" id="IPR027417">
    <property type="entry name" value="P-loop_NTPase"/>
</dbReference>
<dbReference type="GO" id="GO:0000160">
    <property type="term" value="P:phosphorelay signal transduction system"/>
    <property type="evidence" value="ECO:0007669"/>
    <property type="project" value="InterPro"/>
</dbReference>
<dbReference type="PROSITE" id="PS50045">
    <property type="entry name" value="SIGMA54_INTERACT_4"/>
    <property type="match status" value="1"/>
</dbReference>
<keyword evidence="1" id="KW-0547">Nucleotide-binding</keyword>
<dbReference type="AlphaFoldDB" id="A0A6N4SV49"/>
<dbReference type="Pfam" id="PF00072">
    <property type="entry name" value="Response_reg"/>
    <property type="match status" value="1"/>
</dbReference>
<keyword evidence="5" id="KW-0597">Phosphoprotein</keyword>
<dbReference type="InterPro" id="IPR001789">
    <property type="entry name" value="Sig_transdc_resp-reg_receiver"/>
</dbReference>
<keyword evidence="4" id="KW-0804">Transcription</keyword>
<proteinExistence type="predicted"/>
<dbReference type="SUPFAM" id="SSF52172">
    <property type="entry name" value="CheY-like"/>
    <property type="match status" value="1"/>
</dbReference>
<dbReference type="Pfam" id="PF00158">
    <property type="entry name" value="Sigma54_activat"/>
    <property type="match status" value="1"/>
</dbReference>
<dbReference type="PROSITE" id="PS00688">
    <property type="entry name" value="SIGMA54_INTERACT_3"/>
    <property type="match status" value="1"/>
</dbReference>
<name>A0A6N4SV49_CYTH3</name>
<keyword evidence="2" id="KW-0067">ATP-binding</keyword>
<keyword evidence="9" id="KW-1185">Reference proteome</keyword>
<dbReference type="KEGG" id="chu:CHU_2880"/>
<protein>
    <submittedName>
        <fullName evidence="8">Two-component response regulator</fullName>
    </submittedName>
</protein>
<dbReference type="SMART" id="SM00382">
    <property type="entry name" value="AAA"/>
    <property type="match status" value="1"/>
</dbReference>
<accession>A0A6N4SV49</accession>
<dbReference type="Proteomes" id="UP000001822">
    <property type="component" value="Chromosome"/>
</dbReference>
<organism evidence="8 9">
    <name type="scientific">Cytophaga hutchinsonii (strain ATCC 33406 / DSM 1761 / CIP 103989 / NBRC 15051 / NCIMB 9469 / D465)</name>
    <dbReference type="NCBI Taxonomy" id="269798"/>
    <lineage>
        <taxon>Bacteria</taxon>
        <taxon>Pseudomonadati</taxon>
        <taxon>Bacteroidota</taxon>
        <taxon>Cytophagia</taxon>
        <taxon>Cytophagales</taxon>
        <taxon>Cytophagaceae</taxon>
        <taxon>Cytophaga</taxon>
    </lineage>
</organism>
<dbReference type="EMBL" id="CP000383">
    <property type="protein sequence ID" value="ABG60127.1"/>
    <property type="molecule type" value="Genomic_DNA"/>
</dbReference>
<dbReference type="Gene3D" id="1.10.8.60">
    <property type="match status" value="1"/>
</dbReference>
<dbReference type="PROSITE" id="PS50110">
    <property type="entry name" value="RESPONSE_REGULATORY"/>
    <property type="match status" value="1"/>
</dbReference>
<dbReference type="InterPro" id="IPR003593">
    <property type="entry name" value="AAA+_ATPase"/>
</dbReference>
<evidence type="ECO:0000313" key="9">
    <source>
        <dbReference type="Proteomes" id="UP000001822"/>
    </source>
</evidence>
<dbReference type="SMART" id="SM00448">
    <property type="entry name" value="REC"/>
    <property type="match status" value="1"/>
</dbReference>
<evidence type="ECO:0000256" key="5">
    <source>
        <dbReference type="PROSITE-ProRule" id="PRU00169"/>
    </source>
</evidence>
<dbReference type="FunFam" id="3.40.50.300:FF:000006">
    <property type="entry name" value="DNA-binding transcriptional regulator NtrC"/>
    <property type="match status" value="1"/>
</dbReference>
<dbReference type="InterPro" id="IPR002078">
    <property type="entry name" value="Sigma_54_int"/>
</dbReference>
<dbReference type="CDD" id="cd00009">
    <property type="entry name" value="AAA"/>
    <property type="match status" value="1"/>
</dbReference>